<evidence type="ECO:0000256" key="1">
    <source>
        <dbReference type="SAM" id="MobiDB-lite"/>
    </source>
</evidence>
<keyword evidence="2" id="KW-1133">Transmembrane helix</keyword>
<comment type="caution">
    <text evidence="3">The sequence shown here is derived from an EMBL/GenBank/DDBJ whole genome shotgun (WGS) entry which is preliminary data.</text>
</comment>
<reference evidence="3" key="1">
    <citation type="submission" date="2022-07" db="EMBL/GenBank/DDBJ databases">
        <title>Genome analysis of Parmales, a sister group of diatoms, reveals the evolutionary specialization of diatoms from phago-mixotrophs to photoautotrophs.</title>
        <authorList>
            <person name="Ban H."/>
            <person name="Sato S."/>
            <person name="Yoshikawa S."/>
            <person name="Kazumasa Y."/>
            <person name="Nakamura Y."/>
            <person name="Ichinomiya M."/>
            <person name="Saitoh K."/>
            <person name="Sato N."/>
            <person name="Blanc-Mathieu R."/>
            <person name="Endo H."/>
            <person name="Kuwata A."/>
            <person name="Ogata H."/>
        </authorList>
    </citation>
    <scope>NUCLEOTIDE SEQUENCE</scope>
</reference>
<feature type="compositionally biased region" description="Polar residues" evidence="1">
    <location>
        <begin position="1"/>
        <end position="37"/>
    </location>
</feature>
<evidence type="ECO:0000313" key="4">
    <source>
        <dbReference type="Proteomes" id="UP001165082"/>
    </source>
</evidence>
<evidence type="ECO:0000313" key="3">
    <source>
        <dbReference type="EMBL" id="GMH69595.1"/>
    </source>
</evidence>
<keyword evidence="2" id="KW-0812">Transmembrane</keyword>
<feature type="transmembrane region" description="Helical" evidence="2">
    <location>
        <begin position="94"/>
        <end position="127"/>
    </location>
</feature>
<dbReference type="AlphaFoldDB" id="A0A9W7AKU3"/>
<feature type="region of interest" description="Disordered" evidence="1">
    <location>
        <begin position="1"/>
        <end position="38"/>
    </location>
</feature>
<evidence type="ECO:0000256" key="2">
    <source>
        <dbReference type="SAM" id="Phobius"/>
    </source>
</evidence>
<protein>
    <submittedName>
        <fullName evidence="3">Uncharacterized protein</fullName>
    </submittedName>
</protein>
<sequence>MHIRSSTNLPPTSSVTHKSATHSSFAGAKTSASSSSRKNFDRHNFDRIISNLPLTVTSLSLALASLGSTLHNLTLTLFPPSSSLPPSFSSISPYTLHLLASTTAILSTICVSLSTFLLLLFVSKLLLSPLLILDELTRSVSSASPAGCLLMTLSLLSFNAHLDLLLLACGSLHLLLVIWFLTAAFLSRSLPDPSWWPNTIGIGLAAGRLADLSPPLALSLLLTSSLLFLFLFPVSLLRVY</sequence>
<dbReference type="Proteomes" id="UP001165082">
    <property type="component" value="Unassembled WGS sequence"/>
</dbReference>
<organism evidence="3 4">
    <name type="scientific">Triparma retinervis</name>
    <dbReference type="NCBI Taxonomy" id="2557542"/>
    <lineage>
        <taxon>Eukaryota</taxon>
        <taxon>Sar</taxon>
        <taxon>Stramenopiles</taxon>
        <taxon>Ochrophyta</taxon>
        <taxon>Bolidophyceae</taxon>
        <taxon>Parmales</taxon>
        <taxon>Triparmaceae</taxon>
        <taxon>Triparma</taxon>
    </lineage>
</organism>
<feature type="transmembrane region" description="Helical" evidence="2">
    <location>
        <begin position="52"/>
        <end position="74"/>
    </location>
</feature>
<feature type="transmembrane region" description="Helical" evidence="2">
    <location>
        <begin position="164"/>
        <end position="186"/>
    </location>
</feature>
<keyword evidence="2" id="KW-0472">Membrane</keyword>
<dbReference type="OrthoDB" id="48031at2759"/>
<gene>
    <name evidence="3" type="ORF">TrRE_jg2933</name>
</gene>
<dbReference type="EMBL" id="BRXZ01004158">
    <property type="protein sequence ID" value="GMH69595.1"/>
    <property type="molecule type" value="Genomic_DNA"/>
</dbReference>
<keyword evidence="4" id="KW-1185">Reference proteome</keyword>
<accession>A0A9W7AKU3</accession>
<feature type="transmembrane region" description="Helical" evidence="2">
    <location>
        <begin position="216"/>
        <end position="237"/>
    </location>
</feature>
<proteinExistence type="predicted"/>
<name>A0A9W7AKU3_9STRA</name>
<feature type="non-terminal residue" evidence="3">
    <location>
        <position position="240"/>
    </location>
</feature>